<feature type="compositionally biased region" description="Polar residues" evidence="8">
    <location>
        <begin position="350"/>
        <end position="363"/>
    </location>
</feature>
<dbReference type="GO" id="GO:0016829">
    <property type="term" value="F:lyase activity"/>
    <property type="evidence" value="ECO:0007669"/>
    <property type="project" value="UniProtKB-KW"/>
</dbReference>
<dbReference type="Proteomes" id="UP001055219">
    <property type="component" value="Unassembled WGS sequence"/>
</dbReference>
<feature type="region of interest" description="Disordered" evidence="8">
    <location>
        <begin position="38"/>
        <end position="64"/>
    </location>
</feature>
<keyword evidence="10" id="KW-1185">Reference proteome</keyword>
<dbReference type="GO" id="GO:0008233">
    <property type="term" value="F:peptidase activity"/>
    <property type="evidence" value="ECO:0007669"/>
    <property type="project" value="UniProtKB-KW"/>
</dbReference>
<keyword evidence="2" id="KW-0645">Protease</keyword>
<sequence>MLVEQDMPVADAPDDEGDDAPRRTFNFAPGYHGLVYRADTSDRGAGSRHHRGTTRTAGAEQPRATETMEATYKLQSMKWGLVPFWTKRNPDYGTIMKAINCRDDSLSTPGGMWSSMKARKRCIVIAEGFFEWLKTGPKNKLPHYIKRRDGQLMCFAGLWDCVEYEDTHEKTYTYTIITTDANKQMRFIHDRMPVVLDPGSDHLRAWLDPEKSEWSKDLQSILKPYRGDLEIYPVNKDVGKVGNNSPSFVIPLDSKENKSNIANFFGNASKKSGDQGMSAVSGNKEGPSEEQKHEHASEHGGVKRKASEDELQTAPAQKTMRSNRDDLTTSKTISAVNNNSRSPNKVKPQRGTQKITQFFKNSA</sequence>
<dbReference type="EMBL" id="JAGIXG020000046">
    <property type="protein sequence ID" value="KAI6779474.1"/>
    <property type="molecule type" value="Genomic_DNA"/>
</dbReference>
<dbReference type="PANTHER" id="PTHR13604:SF0">
    <property type="entry name" value="ABASIC SITE PROCESSING PROTEIN HMCES"/>
    <property type="match status" value="1"/>
</dbReference>
<accession>A0A9P9XY55</accession>
<dbReference type="InterPro" id="IPR036590">
    <property type="entry name" value="SRAP-like"/>
</dbReference>
<evidence type="ECO:0000256" key="2">
    <source>
        <dbReference type="ARBA" id="ARBA00022670"/>
    </source>
</evidence>
<evidence type="ECO:0000256" key="7">
    <source>
        <dbReference type="ARBA" id="ARBA00023239"/>
    </source>
</evidence>
<feature type="region of interest" description="Disordered" evidence="8">
    <location>
        <begin position="264"/>
        <end position="363"/>
    </location>
</feature>
<dbReference type="GO" id="GO:0106300">
    <property type="term" value="P:protein-DNA covalent cross-linking repair"/>
    <property type="evidence" value="ECO:0007669"/>
    <property type="project" value="InterPro"/>
</dbReference>
<dbReference type="GO" id="GO:0006508">
    <property type="term" value="P:proteolysis"/>
    <property type="evidence" value="ECO:0007669"/>
    <property type="project" value="UniProtKB-KW"/>
</dbReference>
<keyword evidence="4" id="KW-0378">Hydrolase</keyword>
<dbReference type="GO" id="GO:0003697">
    <property type="term" value="F:single-stranded DNA binding"/>
    <property type="evidence" value="ECO:0007669"/>
    <property type="project" value="InterPro"/>
</dbReference>
<evidence type="ECO:0000256" key="1">
    <source>
        <dbReference type="ARBA" id="ARBA00008136"/>
    </source>
</evidence>
<dbReference type="OrthoDB" id="2111841at2759"/>
<dbReference type="Pfam" id="PF02586">
    <property type="entry name" value="SRAP"/>
    <property type="match status" value="1"/>
</dbReference>
<feature type="compositionally biased region" description="Polar residues" evidence="8">
    <location>
        <begin position="329"/>
        <end position="343"/>
    </location>
</feature>
<keyword evidence="3" id="KW-0227">DNA damage</keyword>
<reference evidence="9" key="2">
    <citation type="submission" date="2022-07" db="EMBL/GenBank/DDBJ databases">
        <authorList>
            <person name="Goncalves M.F.M."/>
            <person name="Hilario S."/>
            <person name="Van De Peer Y."/>
            <person name="Esteves A.C."/>
            <person name="Alves A."/>
        </authorList>
    </citation>
    <scope>NUCLEOTIDE SEQUENCE</scope>
    <source>
        <strain evidence="9">MUM 19.33</strain>
    </source>
</reference>
<proteinExistence type="inferred from homology"/>
<dbReference type="SUPFAM" id="SSF143081">
    <property type="entry name" value="BB1717-like"/>
    <property type="match status" value="1"/>
</dbReference>
<protein>
    <submittedName>
        <fullName evidence="9">Peptidase-like protein</fullName>
    </submittedName>
</protein>
<organism evidence="9 10">
    <name type="scientific">Emericellopsis cladophorae</name>
    <dbReference type="NCBI Taxonomy" id="2686198"/>
    <lineage>
        <taxon>Eukaryota</taxon>
        <taxon>Fungi</taxon>
        <taxon>Dikarya</taxon>
        <taxon>Ascomycota</taxon>
        <taxon>Pezizomycotina</taxon>
        <taxon>Sordariomycetes</taxon>
        <taxon>Hypocreomycetidae</taxon>
        <taxon>Hypocreales</taxon>
        <taxon>Bionectriaceae</taxon>
        <taxon>Emericellopsis</taxon>
    </lineage>
</organism>
<name>A0A9P9XY55_9HYPO</name>
<evidence type="ECO:0000313" key="10">
    <source>
        <dbReference type="Proteomes" id="UP001055219"/>
    </source>
</evidence>
<dbReference type="AlphaFoldDB" id="A0A9P9XY55"/>
<keyword evidence="7" id="KW-0456">Lyase</keyword>
<evidence type="ECO:0000256" key="8">
    <source>
        <dbReference type="SAM" id="MobiDB-lite"/>
    </source>
</evidence>
<comment type="caution">
    <text evidence="9">The sequence shown here is derived from an EMBL/GenBank/DDBJ whole genome shotgun (WGS) entry which is preliminary data.</text>
</comment>
<dbReference type="PANTHER" id="PTHR13604">
    <property type="entry name" value="DC12-RELATED"/>
    <property type="match status" value="1"/>
</dbReference>
<evidence type="ECO:0000256" key="3">
    <source>
        <dbReference type="ARBA" id="ARBA00022763"/>
    </source>
</evidence>
<feature type="compositionally biased region" description="Basic and acidic residues" evidence="8">
    <location>
        <begin position="286"/>
        <end position="308"/>
    </location>
</feature>
<feature type="region of interest" description="Disordered" evidence="8">
    <location>
        <begin position="1"/>
        <end position="22"/>
    </location>
</feature>
<dbReference type="Gene3D" id="3.90.1680.10">
    <property type="entry name" value="SOS response associated peptidase-like"/>
    <property type="match status" value="1"/>
</dbReference>
<dbReference type="RefSeq" id="XP_051360330.1">
    <property type="nucleotide sequence ID" value="XM_051508585.1"/>
</dbReference>
<reference evidence="9" key="1">
    <citation type="journal article" date="2021" name="J Fungi (Basel)">
        <title>Genomic and Metabolomic Analyses of the Marine Fungus Emericellopsis cladophorae: Insights into Saltwater Adaptability Mechanisms and Its Biosynthetic Potential.</title>
        <authorList>
            <person name="Goncalves M.F.M."/>
            <person name="Hilario S."/>
            <person name="Van de Peer Y."/>
            <person name="Esteves A.C."/>
            <person name="Alves A."/>
        </authorList>
    </citation>
    <scope>NUCLEOTIDE SEQUENCE</scope>
    <source>
        <strain evidence="9">MUM 19.33</strain>
    </source>
</reference>
<evidence type="ECO:0000256" key="5">
    <source>
        <dbReference type="ARBA" id="ARBA00023124"/>
    </source>
</evidence>
<keyword evidence="5" id="KW-0190">Covalent protein-DNA linkage</keyword>
<dbReference type="InterPro" id="IPR003738">
    <property type="entry name" value="SRAP"/>
</dbReference>
<dbReference type="GeneID" id="75828407"/>
<keyword evidence="6" id="KW-0238">DNA-binding</keyword>
<comment type="similarity">
    <text evidence="1">Belongs to the SOS response-associated peptidase family.</text>
</comment>
<evidence type="ECO:0000256" key="6">
    <source>
        <dbReference type="ARBA" id="ARBA00023125"/>
    </source>
</evidence>
<evidence type="ECO:0000313" key="9">
    <source>
        <dbReference type="EMBL" id="KAI6779474.1"/>
    </source>
</evidence>
<evidence type="ECO:0000256" key="4">
    <source>
        <dbReference type="ARBA" id="ARBA00022801"/>
    </source>
</evidence>
<gene>
    <name evidence="9" type="ORF">J7T54_001890</name>
</gene>